<evidence type="ECO:0000256" key="9">
    <source>
        <dbReference type="ARBA" id="ARBA00022777"/>
    </source>
</evidence>
<dbReference type="RefSeq" id="WP_149893364.1">
    <property type="nucleotide sequence ID" value="NZ_JBHUFA010000016.1"/>
</dbReference>
<dbReference type="PANTHER" id="PTHR43065">
    <property type="entry name" value="SENSOR HISTIDINE KINASE"/>
    <property type="match status" value="1"/>
</dbReference>
<sequence>MNRFTRRRRTRRIRLIVIGLFLALSAGSVWLTAETSSRFLRSDLETRVSAGLQVQAGILESHLEKFRVLAPVVARSTNAEAVALFIDEQVGKRVAAIAAGMAGAEEVWFLSSRGRPIASSLSDDLAVMADGNRMIDKAFAEAAQGQLGRQLLPGSPSRPPSYVFASPIRVENRLVGVLAVRVPLAPVEQAWALTKVPLAATDADGRILVSNRPDWRGRLISEVTSGNPLHIVRQLPVLGWEVHALADQSESLSQVWRAMLIAVLLCVILGGLLFMLAARWEAQAQRGRRQRAEALRLERKVLHRTAALRQANAQLQQEVQDRQRAEEHLRQAQAELVQAAKLATLGEMSASLSHEYNQPLAAIRSDADVAEMLIVRGRAGEAVGNLQRIGAMVDRMAEIARTLKGFTRKAGTDVRPVDFAQVAEEAALLLRPQVKRTETELVIRMPQEPIVVYGGKIRLEQVLVNLLSNAVDAARAARDASGQPPRVVLTVTADGPHALVTVDDTGAGVPENIRPQIFEPFFTTKETGAGLGLGLSIAYKIVHDFNGSLVLEDGPLGGARFSMRLPRSGGPWAAGKTEADQAPAA</sequence>
<name>A0ABW4JZ44_9HYPH</name>
<evidence type="ECO:0000256" key="10">
    <source>
        <dbReference type="ARBA" id="ARBA00022840"/>
    </source>
</evidence>
<keyword evidence="17" id="KW-1185">Reference proteome</keyword>
<dbReference type="PANTHER" id="PTHR43065:SF46">
    <property type="entry name" value="C4-DICARBOXYLATE TRANSPORT SENSOR PROTEIN DCTB"/>
    <property type="match status" value="1"/>
</dbReference>
<dbReference type="InterPro" id="IPR004358">
    <property type="entry name" value="Sig_transdc_His_kin-like_C"/>
</dbReference>
<feature type="domain" description="Histidine kinase" evidence="15">
    <location>
        <begin position="351"/>
        <end position="569"/>
    </location>
</feature>
<evidence type="ECO:0000313" key="17">
    <source>
        <dbReference type="Proteomes" id="UP001597327"/>
    </source>
</evidence>
<feature type="coiled-coil region" evidence="13">
    <location>
        <begin position="305"/>
        <end position="342"/>
    </location>
</feature>
<proteinExistence type="predicted"/>
<dbReference type="GO" id="GO:0016301">
    <property type="term" value="F:kinase activity"/>
    <property type="evidence" value="ECO:0007669"/>
    <property type="project" value="UniProtKB-KW"/>
</dbReference>
<evidence type="ECO:0000256" key="11">
    <source>
        <dbReference type="ARBA" id="ARBA00022989"/>
    </source>
</evidence>
<organism evidence="16 17">
    <name type="scientific">Roseibium aestuarii</name>
    <dbReference type="NCBI Taxonomy" id="2600299"/>
    <lineage>
        <taxon>Bacteria</taxon>
        <taxon>Pseudomonadati</taxon>
        <taxon>Pseudomonadota</taxon>
        <taxon>Alphaproteobacteria</taxon>
        <taxon>Hyphomicrobiales</taxon>
        <taxon>Stappiaceae</taxon>
        <taxon>Roseibium</taxon>
    </lineage>
</organism>
<evidence type="ECO:0000256" key="5">
    <source>
        <dbReference type="ARBA" id="ARBA00022553"/>
    </source>
</evidence>
<dbReference type="InterPro" id="IPR036097">
    <property type="entry name" value="HisK_dim/P_sf"/>
</dbReference>
<comment type="subcellular location">
    <subcellularLocation>
        <location evidence="2">Cell membrane</location>
        <topology evidence="2">Multi-pass membrane protein</topology>
    </subcellularLocation>
</comment>
<dbReference type="InterPro" id="IPR003661">
    <property type="entry name" value="HisK_dim/P_dom"/>
</dbReference>
<accession>A0ABW4JZ44</accession>
<dbReference type="InterPro" id="IPR029151">
    <property type="entry name" value="Sensor-like_sf"/>
</dbReference>
<dbReference type="SUPFAM" id="SSF47384">
    <property type="entry name" value="Homodimeric domain of signal transducing histidine kinase"/>
    <property type="match status" value="1"/>
</dbReference>
<evidence type="ECO:0000313" key="16">
    <source>
        <dbReference type="EMBL" id="MFD1697455.1"/>
    </source>
</evidence>
<protein>
    <recommendedName>
        <fullName evidence="3">histidine kinase</fullName>
        <ecNumber evidence="3">2.7.13.3</ecNumber>
    </recommendedName>
</protein>
<keyword evidence="5" id="KW-0597">Phosphoprotein</keyword>
<evidence type="ECO:0000256" key="1">
    <source>
        <dbReference type="ARBA" id="ARBA00000085"/>
    </source>
</evidence>
<dbReference type="EC" id="2.7.13.3" evidence="3"/>
<dbReference type="CDD" id="cd00082">
    <property type="entry name" value="HisKA"/>
    <property type="match status" value="1"/>
</dbReference>
<dbReference type="SMART" id="SM00387">
    <property type="entry name" value="HATPase_c"/>
    <property type="match status" value="1"/>
</dbReference>
<dbReference type="Pfam" id="PF02518">
    <property type="entry name" value="HATPase_c"/>
    <property type="match status" value="1"/>
</dbReference>
<dbReference type="InterPro" id="IPR017055">
    <property type="entry name" value="Sig_transdc_His_kinase_DctB"/>
</dbReference>
<dbReference type="InterPro" id="IPR003594">
    <property type="entry name" value="HATPase_dom"/>
</dbReference>
<dbReference type="Proteomes" id="UP001597327">
    <property type="component" value="Unassembled WGS sequence"/>
</dbReference>
<evidence type="ECO:0000256" key="8">
    <source>
        <dbReference type="ARBA" id="ARBA00022741"/>
    </source>
</evidence>
<keyword evidence="9 16" id="KW-0418">Kinase</keyword>
<keyword evidence="12" id="KW-0902">Two-component regulatory system</keyword>
<keyword evidence="7 14" id="KW-0812">Transmembrane</keyword>
<keyword evidence="8" id="KW-0547">Nucleotide-binding</keyword>
<keyword evidence="6" id="KW-0808">Transferase</keyword>
<dbReference type="InterPro" id="IPR005467">
    <property type="entry name" value="His_kinase_dom"/>
</dbReference>
<evidence type="ECO:0000256" key="12">
    <source>
        <dbReference type="ARBA" id="ARBA00023012"/>
    </source>
</evidence>
<evidence type="ECO:0000256" key="7">
    <source>
        <dbReference type="ARBA" id="ARBA00022692"/>
    </source>
</evidence>
<evidence type="ECO:0000256" key="2">
    <source>
        <dbReference type="ARBA" id="ARBA00004651"/>
    </source>
</evidence>
<evidence type="ECO:0000256" key="13">
    <source>
        <dbReference type="SAM" id="Coils"/>
    </source>
</evidence>
<dbReference type="Gene3D" id="3.30.565.10">
    <property type="entry name" value="Histidine kinase-like ATPase, C-terminal domain"/>
    <property type="match status" value="1"/>
</dbReference>
<evidence type="ECO:0000256" key="3">
    <source>
        <dbReference type="ARBA" id="ARBA00012438"/>
    </source>
</evidence>
<comment type="caution">
    <text evidence="16">The sequence shown here is derived from an EMBL/GenBank/DDBJ whole genome shotgun (WGS) entry which is preliminary data.</text>
</comment>
<evidence type="ECO:0000259" key="15">
    <source>
        <dbReference type="PROSITE" id="PS50109"/>
    </source>
</evidence>
<dbReference type="EMBL" id="JBHUFA010000016">
    <property type="protein sequence ID" value="MFD1697455.1"/>
    <property type="molecule type" value="Genomic_DNA"/>
</dbReference>
<dbReference type="PROSITE" id="PS50109">
    <property type="entry name" value="HIS_KIN"/>
    <property type="match status" value="1"/>
</dbReference>
<gene>
    <name evidence="16" type="ORF">ACFSC7_18210</name>
</gene>
<dbReference type="SUPFAM" id="SSF55874">
    <property type="entry name" value="ATPase domain of HSP90 chaperone/DNA topoisomerase II/histidine kinase"/>
    <property type="match status" value="1"/>
</dbReference>
<comment type="catalytic activity">
    <reaction evidence="1">
        <text>ATP + protein L-histidine = ADP + protein N-phospho-L-histidine.</text>
        <dbReference type="EC" id="2.7.13.3"/>
    </reaction>
</comment>
<keyword evidence="10" id="KW-0067">ATP-binding</keyword>
<reference evidence="17" key="1">
    <citation type="journal article" date="2019" name="Int. J. Syst. Evol. Microbiol.">
        <title>The Global Catalogue of Microorganisms (GCM) 10K type strain sequencing project: providing services to taxonomists for standard genome sequencing and annotation.</title>
        <authorList>
            <consortium name="The Broad Institute Genomics Platform"/>
            <consortium name="The Broad Institute Genome Sequencing Center for Infectious Disease"/>
            <person name="Wu L."/>
            <person name="Ma J."/>
        </authorList>
    </citation>
    <scope>NUCLEOTIDE SEQUENCE [LARGE SCALE GENOMIC DNA]</scope>
    <source>
        <strain evidence="17">JCM 3369</strain>
    </source>
</reference>
<dbReference type="PIRSF" id="PIRSF036431">
    <property type="entry name" value="STHK_DctB"/>
    <property type="match status" value="1"/>
</dbReference>
<evidence type="ECO:0000256" key="4">
    <source>
        <dbReference type="ARBA" id="ARBA00022475"/>
    </source>
</evidence>
<evidence type="ECO:0000256" key="14">
    <source>
        <dbReference type="SAM" id="Phobius"/>
    </source>
</evidence>
<dbReference type="InterPro" id="IPR036890">
    <property type="entry name" value="HATPase_C_sf"/>
</dbReference>
<keyword evidence="13" id="KW-0175">Coiled coil</keyword>
<feature type="transmembrane region" description="Helical" evidence="14">
    <location>
        <begin position="255"/>
        <end position="278"/>
    </location>
</feature>
<keyword evidence="4" id="KW-1003">Cell membrane</keyword>
<dbReference type="PRINTS" id="PR00344">
    <property type="entry name" value="BCTRLSENSOR"/>
</dbReference>
<evidence type="ECO:0000256" key="6">
    <source>
        <dbReference type="ARBA" id="ARBA00022679"/>
    </source>
</evidence>
<dbReference type="Gene3D" id="3.30.450.20">
    <property type="entry name" value="PAS domain"/>
    <property type="match status" value="1"/>
</dbReference>
<keyword evidence="11 14" id="KW-1133">Transmembrane helix</keyword>
<keyword evidence="14" id="KW-0472">Membrane</keyword>
<dbReference type="SUPFAM" id="SSF103190">
    <property type="entry name" value="Sensory domain-like"/>
    <property type="match status" value="1"/>
</dbReference>
<dbReference type="Gene3D" id="1.10.287.130">
    <property type="match status" value="1"/>
</dbReference>